<keyword evidence="1" id="KW-0812">Transmembrane</keyword>
<dbReference type="Pfam" id="PF00892">
    <property type="entry name" value="EamA"/>
    <property type="match status" value="2"/>
</dbReference>
<dbReference type="TCDB" id="2.A.7.40.1">
    <property type="family name" value="the drug/metabolite transporter (dmt) superfamily"/>
</dbReference>
<reference evidence="4" key="2">
    <citation type="submission" date="2011-03" db="EMBL/GenBank/DDBJ databases">
        <title>The complete genome of Desulfobacca acetoxidans DSM 11109.</title>
        <authorList>
            <consortium name="US DOE Joint Genome Institute (JGI-PGF)"/>
            <person name="Lucas S."/>
            <person name="Copeland A."/>
            <person name="Lapidus A."/>
            <person name="Bruce D."/>
            <person name="Goodwin L."/>
            <person name="Pitluck S."/>
            <person name="Peters L."/>
            <person name="Kyrpides N."/>
            <person name="Mavromatis K."/>
            <person name="Ivanova N."/>
            <person name="Ovchinnikova G."/>
            <person name="Teshima H."/>
            <person name="Detter J.C."/>
            <person name="Han C."/>
            <person name="Land M."/>
            <person name="Hauser L."/>
            <person name="Markowitz V."/>
            <person name="Cheng J.-F."/>
            <person name="Hugenholtz P."/>
            <person name="Woyke T."/>
            <person name="Wu D."/>
            <person name="Spring S."/>
            <person name="Schueler E."/>
            <person name="Brambilla E."/>
            <person name="Klenk H.-P."/>
            <person name="Eisen J.A."/>
        </authorList>
    </citation>
    <scope>NUCLEOTIDE SEQUENCE [LARGE SCALE GENOMIC DNA]</scope>
    <source>
        <strain evidence="4">ATCC 700848 / DSM 11109 / ASRB2</strain>
    </source>
</reference>
<evidence type="ECO:0000313" key="3">
    <source>
        <dbReference type="EMBL" id="AEB09899.1"/>
    </source>
</evidence>
<dbReference type="InterPro" id="IPR037185">
    <property type="entry name" value="EmrE-like"/>
</dbReference>
<feature type="transmembrane region" description="Helical" evidence="1">
    <location>
        <begin position="159"/>
        <end position="180"/>
    </location>
</feature>
<keyword evidence="4" id="KW-1185">Reference proteome</keyword>
<feature type="domain" description="EamA" evidence="2">
    <location>
        <begin position="5"/>
        <end position="136"/>
    </location>
</feature>
<dbReference type="Gene3D" id="1.10.3730.20">
    <property type="match status" value="1"/>
</dbReference>
<dbReference type="GO" id="GO:0016020">
    <property type="term" value="C:membrane"/>
    <property type="evidence" value="ECO:0007669"/>
    <property type="project" value="InterPro"/>
</dbReference>
<organism evidence="3 4">
    <name type="scientific">Desulfobacca acetoxidans (strain ATCC 700848 / DSM 11109 / ASRB2)</name>
    <dbReference type="NCBI Taxonomy" id="880072"/>
    <lineage>
        <taxon>Bacteria</taxon>
        <taxon>Pseudomonadati</taxon>
        <taxon>Thermodesulfobacteriota</taxon>
        <taxon>Desulfobaccia</taxon>
        <taxon>Desulfobaccales</taxon>
        <taxon>Desulfobaccaceae</taxon>
        <taxon>Desulfobacca</taxon>
    </lineage>
</organism>
<dbReference type="KEGG" id="dao:Desac_2070"/>
<dbReference type="SUPFAM" id="SSF103481">
    <property type="entry name" value="Multidrug resistance efflux transporter EmrE"/>
    <property type="match status" value="2"/>
</dbReference>
<keyword evidence="1" id="KW-0472">Membrane</keyword>
<feature type="transmembrane region" description="Helical" evidence="1">
    <location>
        <begin position="60"/>
        <end position="81"/>
    </location>
</feature>
<gene>
    <name evidence="3" type="ordered locus">Desac_2070</name>
</gene>
<feature type="transmembrane region" description="Helical" evidence="1">
    <location>
        <begin position="36"/>
        <end position="54"/>
    </location>
</feature>
<dbReference type="PANTHER" id="PTHR22911">
    <property type="entry name" value="ACYL-MALONYL CONDENSING ENZYME-RELATED"/>
    <property type="match status" value="1"/>
</dbReference>
<feature type="transmembrane region" description="Helical" evidence="1">
    <location>
        <begin position="217"/>
        <end position="237"/>
    </location>
</feature>
<dbReference type="PANTHER" id="PTHR22911:SF137">
    <property type="entry name" value="SOLUTE CARRIER FAMILY 35 MEMBER G2-RELATED"/>
    <property type="match status" value="1"/>
</dbReference>
<protein>
    <recommendedName>
        <fullName evidence="2">EamA domain-containing protein</fullName>
    </recommendedName>
</protein>
<dbReference type="InterPro" id="IPR000620">
    <property type="entry name" value="EamA_dom"/>
</dbReference>
<dbReference type="eggNOG" id="COG0697">
    <property type="taxonomic scope" value="Bacteria"/>
</dbReference>
<name>F2NJV5_DESAR</name>
<accession>F2NJV5</accession>
<dbReference type="AlphaFoldDB" id="F2NJV5"/>
<dbReference type="EMBL" id="CP002629">
    <property type="protein sequence ID" value="AEB09899.1"/>
    <property type="molecule type" value="Genomic_DNA"/>
</dbReference>
<feature type="transmembrane region" description="Helical" evidence="1">
    <location>
        <begin position="186"/>
        <end position="205"/>
    </location>
</feature>
<evidence type="ECO:0000256" key="1">
    <source>
        <dbReference type="SAM" id="Phobius"/>
    </source>
</evidence>
<feature type="transmembrane region" description="Helical" evidence="1">
    <location>
        <begin position="6"/>
        <end position="24"/>
    </location>
</feature>
<keyword evidence="1" id="KW-1133">Transmembrane helix</keyword>
<feature type="transmembrane region" description="Helical" evidence="1">
    <location>
        <begin position="243"/>
        <end position="265"/>
    </location>
</feature>
<reference evidence="3 4" key="1">
    <citation type="journal article" date="2011" name="Stand. Genomic Sci.">
        <title>Complete genome sequence of the acetate-degrading sulfate reducer Desulfobacca acetoxidans type strain (ASRB2).</title>
        <authorList>
            <person name="Goker M."/>
            <person name="Teshima H."/>
            <person name="Lapidus A."/>
            <person name="Nolan M."/>
            <person name="Lucas S."/>
            <person name="Hammon N."/>
            <person name="Deshpande S."/>
            <person name="Cheng J.F."/>
            <person name="Tapia R."/>
            <person name="Han C."/>
            <person name="Goodwin L."/>
            <person name="Pitluck S."/>
            <person name="Huntemann M."/>
            <person name="Liolios K."/>
            <person name="Ivanova N."/>
            <person name="Pagani I."/>
            <person name="Mavromatis K."/>
            <person name="Ovchinikova G."/>
            <person name="Pati A."/>
            <person name="Chen A."/>
            <person name="Palaniappan K."/>
            <person name="Land M."/>
            <person name="Hauser L."/>
            <person name="Brambilla E.M."/>
            <person name="Rohde M."/>
            <person name="Spring S."/>
            <person name="Detter J.C."/>
            <person name="Woyke T."/>
            <person name="Bristow J."/>
            <person name="Eisen J.A."/>
            <person name="Markowitz V."/>
            <person name="Hugenholtz P."/>
            <person name="Kyrpides N.C."/>
            <person name="Klenk H.P."/>
        </authorList>
    </citation>
    <scope>NUCLEOTIDE SEQUENCE [LARGE SCALE GENOMIC DNA]</scope>
    <source>
        <strain evidence="4">ATCC 700848 / DSM 11109 / ASRB2</strain>
    </source>
</reference>
<feature type="transmembrane region" description="Helical" evidence="1">
    <location>
        <begin position="272"/>
        <end position="291"/>
    </location>
</feature>
<feature type="domain" description="EamA" evidence="2">
    <location>
        <begin position="159"/>
        <end position="288"/>
    </location>
</feature>
<dbReference type="Proteomes" id="UP000000483">
    <property type="component" value="Chromosome"/>
</dbReference>
<feature type="transmembrane region" description="Helical" evidence="1">
    <location>
        <begin position="119"/>
        <end position="138"/>
    </location>
</feature>
<dbReference type="STRING" id="880072.Desac_2070"/>
<evidence type="ECO:0000313" key="4">
    <source>
        <dbReference type="Proteomes" id="UP000000483"/>
    </source>
</evidence>
<feature type="transmembrane region" description="Helical" evidence="1">
    <location>
        <begin position="93"/>
        <end position="113"/>
    </location>
</feature>
<evidence type="ECO:0000259" key="2">
    <source>
        <dbReference type="Pfam" id="PF00892"/>
    </source>
</evidence>
<sequence length="292" mass="32244">MLSHWWVLYGLGAALGLASSDALMKRWFSDLSPYGMTLLRLLYTVAILSVGWWWTPVPDLSWQFFLAVAAALPLEAGANLLYMRALRSTPLSVCAPMMAFTPLFLIGAGWLLLGEKLNFWGILGIVGIVWGSYLINIQEQRRGWLAPWSALWRLPGPRWMLMAAVLYSITSALGKIAVLYSSPTFFGLFYPTVFGGAMLAGYPWSSSKPGRMLLKRPIWGLLVGFCLAVSILCHFHGIKLAPVAYLIAVKRLSLLFSVLYGGFFFREEHFGARFAGASCMTAGVVLITGWGS</sequence>
<proteinExistence type="predicted"/>
<dbReference type="HOGENOM" id="CLU_060016_1_0_7"/>